<evidence type="ECO:0000313" key="1">
    <source>
        <dbReference type="EMBL" id="KAK4826035.1"/>
    </source>
</evidence>
<protein>
    <submittedName>
        <fullName evidence="1">Uncharacterized protein</fullName>
    </submittedName>
</protein>
<dbReference type="Proteomes" id="UP001333110">
    <property type="component" value="Unassembled WGS sequence"/>
</dbReference>
<dbReference type="EMBL" id="JAUNZN010000002">
    <property type="protein sequence ID" value="KAK4826035.1"/>
    <property type="molecule type" value="Genomic_DNA"/>
</dbReference>
<reference evidence="1 2" key="1">
    <citation type="journal article" date="2023" name="J. Hered.">
        <title>Chromosome-level genome of the wood stork (Mycteria americana) provides insight into avian chromosome evolution.</title>
        <authorList>
            <person name="Flamio R. Jr."/>
            <person name="Ramstad K.M."/>
        </authorList>
    </citation>
    <scope>NUCLEOTIDE SEQUENCE [LARGE SCALE GENOMIC DNA]</scope>
    <source>
        <strain evidence="1">JAX WOST 10</strain>
    </source>
</reference>
<dbReference type="PANTHER" id="PTHR34759">
    <property type="entry name" value="SPERMATOGENESIS-ASSOCIATED PROTEIN 48"/>
    <property type="match status" value="1"/>
</dbReference>
<organism evidence="1 2">
    <name type="scientific">Mycteria americana</name>
    <name type="common">Wood stork</name>
    <dbReference type="NCBI Taxonomy" id="33587"/>
    <lineage>
        <taxon>Eukaryota</taxon>
        <taxon>Metazoa</taxon>
        <taxon>Chordata</taxon>
        <taxon>Craniata</taxon>
        <taxon>Vertebrata</taxon>
        <taxon>Euteleostomi</taxon>
        <taxon>Archelosauria</taxon>
        <taxon>Archosauria</taxon>
        <taxon>Dinosauria</taxon>
        <taxon>Saurischia</taxon>
        <taxon>Theropoda</taxon>
        <taxon>Coelurosauria</taxon>
        <taxon>Aves</taxon>
        <taxon>Neognathae</taxon>
        <taxon>Neoaves</taxon>
        <taxon>Aequornithes</taxon>
        <taxon>Ciconiiformes</taxon>
        <taxon>Ciconiidae</taxon>
        <taxon>Mycteria</taxon>
    </lineage>
</organism>
<evidence type="ECO:0000313" key="2">
    <source>
        <dbReference type="Proteomes" id="UP001333110"/>
    </source>
</evidence>
<keyword evidence="2" id="KW-1185">Reference proteome</keyword>
<dbReference type="PANTHER" id="PTHR34759:SF1">
    <property type="entry name" value="SPERMATOGENESIS-ASSOCIATED PROTEIN 48"/>
    <property type="match status" value="1"/>
</dbReference>
<comment type="caution">
    <text evidence="1">The sequence shown here is derived from an EMBL/GenBank/DDBJ whole genome shotgun (WGS) entry which is preliminary data.</text>
</comment>
<proteinExistence type="predicted"/>
<gene>
    <name evidence="1" type="ORF">QYF61_003934</name>
</gene>
<name>A0AAN7NHG4_MYCAM</name>
<dbReference type="InterPro" id="IPR027867">
    <property type="entry name" value="SPATA48"/>
</dbReference>
<sequence>MRMPVVRGPENRHGFASFEEKNSNSFLKFNPVISPVEPNYPLFPHRDDVPLVDPCLGFVSPGAGADLQPNVGRAIESLVDYSDWKPHQWVPITGKRGQPAHRRQMTLLEETSQDRRRNSRAVSAASVRGQLRGKANYYFYFLITKDIGDA</sequence>
<accession>A0AAN7NHG4</accession>
<dbReference type="AlphaFoldDB" id="A0AAN7NHG4"/>